<sequence>MSELQFFKRNNQKYRGEQIEINLIEHQWHNYDKQIMVFAFSPKDILKNANGEEVLKKPKYKIITRGFRYDMLKRVFNGINYVILDTTPTTQAQRNQYNEVSAKVQKLKDMVNALNRLHADNEPMFVHYKLDTRARIEHFFAQCYVEVGGSAFRLEERLSYSIMGLMHTFSYYQANKERIKEALNDGRATKPSDYAIKDILSNAPSNAIQAIKDLVQDHINFCLNLLPKTNGATKQKTNTTEIEKTLGIESKKKFDSKKAYSPIELIESFTEYQSYPTIQLAFRHSTISLAQGANYEIPYSTESHKAFILIAQAIANRIVNKRSDKKAKDAIIANKVYGGKYGNAPYDPNLTDQTQGDGYKYRGKDKL</sequence>
<dbReference type="OrthoDB" id="9798982at2"/>
<name>A0A3D8IMY4_9HELI</name>
<proteinExistence type="predicted"/>
<evidence type="ECO:0000256" key="1">
    <source>
        <dbReference type="SAM" id="MobiDB-lite"/>
    </source>
</evidence>
<gene>
    <name evidence="2" type="ORF">CQA54_06305</name>
</gene>
<dbReference type="RefSeq" id="WP_115571271.1">
    <property type="nucleotide sequence ID" value="NZ_NXLT01000005.1"/>
</dbReference>
<evidence type="ECO:0000313" key="2">
    <source>
        <dbReference type="EMBL" id="RDU66572.1"/>
    </source>
</evidence>
<keyword evidence="3" id="KW-1185">Reference proteome</keyword>
<protein>
    <submittedName>
        <fullName evidence="2">Uncharacterized protein</fullName>
    </submittedName>
</protein>
<feature type="region of interest" description="Disordered" evidence="1">
    <location>
        <begin position="344"/>
        <end position="367"/>
    </location>
</feature>
<reference evidence="2 3" key="1">
    <citation type="submission" date="2018-04" db="EMBL/GenBank/DDBJ databases">
        <title>Novel Campyloabacter and Helicobacter Species and Strains.</title>
        <authorList>
            <person name="Mannion A.J."/>
            <person name="Shen Z."/>
            <person name="Fox J.G."/>
        </authorList>
    </citation>
    <scope>NUCLEOTIDE SEQUENCE [LARGE SCALE GENOMIC DNA]</scope>
    <source>
        <strain evidence="2 3">MIT 12-6600</strain>
    </source>
</reference>
<organism evidence="2 3">
    <name type="scientific">Helicobacter equorum</name>
    <dbReference type="NCBI Taxonomy" id="361872"/>
    <lineage>
        <taxon>Bacteria</taxon>
        <taxon>Pseudomonadati</taxon>
        <taxon>Campylobacterota</taxon>
        <taxon>Epsilonproteobacteria</taxon>
        <taxon>Campylobacterales</taxon>
        <taxon>Helicobacteraceae</taxon>
        <taxon>Helicobacter</taxon>
    </lineage>
</organism>
<accession>A0A3D8IMY4</accession>
<dbReference type="Proteomes" id="UP000256514">
    <property type="component" value="Unassembled WGS sequence"/>
</dbReference>
<evidence type="ECO:0000313" key="3">
    <source>
        <dbReference type="Proteomes" id="UP000256514"/>
    </source>
</evidence>
<dbReference type="AlphaFoldDB" id="A0A3D8IMY4"/>
<dbReference type="EMBL" id="NXLT01000005">
    <property type="protein sequence ID" value="RDU66572.1"/>
    <property type="molecule type" value="Genomic_DNA"/>
</dbReference>
<comment type="caution">
    <text evidence="2">The sequence shown here is derived from an EMBL/GenBank/DDBJ whole genome shotgun (WGS) entry which is preliminary data.</text>
</comment>